<feature type="compositionally biased region" description="Low complexity" evidence="1">
    <location>
        <begin position="21"/>
        <end position="64"/>
    </location>
</feature>
<evidence type="ECO:0000259" key="3">
    <source>
        <dbReference type="Pfam" id="PF03703"/>
    </source>
</evidence>
<dbReference type="Proteomes" id="UP001236806">
    <property type="component" value="Unassembled WGS sequence"/>
</dbReference>
<feature type="transmembrane region" description="Helical" evidence="2">
    <location>
        <begin position="121"/>
        <end position="144"/>
    </location>
</feature>
<feature type="region of interest" description="Disordered" evidence="1">
    <location>
        <begin position="543"/>
        <end position="573"/>
    </location>
</feature>
<name>A0ABU0PN59_9MICC</name>
<feature type="domain" description="YdbS-like PH" evidence="3">
    <location>
        <begin position="141"/>
        <end position="220"/>
    </location>
</feature>
<feature type="region of interest" description="Disordered" evidence="1">
    <location>
        <begin position="1"/>
        <end position="64"/>
    </location>
</feature>
<evidence type="ECO:0000256" key="1">
    <source>
        <dbReference type="SAM" id="MobiDB-lite"/>
    </source>
</evidence>
<dbReference type="InterPro" id="IPR005182">
    <property type="entry name" value="YdbS-like_PH"/>
</dbReference>
<reference evidence="4 5" key="1">
    <citation type="submission" date="2023-07" db="EMBL/GenBank/DDBJ databases">
        <title>Comparative genomics of wheat-associated soil bacteria to identify genetic determinants of phenazine resistance.</title>
        <authorList>
            <person name="Mouncey N."/>
        </authorList>
    </citation>
    <scope>NUCLEOTIDE SEQUENCE [LARGE SCALE GENOMIC DNA]</scope>
    <source>
        <strain evidence="4 5">W1I3</strain>
    </source>
</reference>
<evidence type="ECO:0000313" key="4">
    <source>
        <dbReference type="EMBL" id="MDQ0675378.1"/>
    </source>
</evidence>
<feature type="compositionally biased region" description="Low complexity" evidence="1">
    <location>
        <begin position="601"/>
        <end position="611"/>
    </location>
</feature>
<dbReference type="EMBL" id="JAUSXB010000001">
    <property type="protein sequence ID" value="MDQ0675378.1"/>
    <property type="molecule type" value="Genomic_DNA"/>
</dbReference>
<keyword evidence="5" id="KW-1185">Reference proteome</keyword>
<feature type="region of interest" description="Disordered" evidence="1">
    <location>
        <begin position="599"/>
        <end position="618"/>
    </location>
</feature>
<proteinExistence type="predicted"/>
<feature type="domain" description="YdbS-like PH" evidence="3">
    <location>
        <begin position="309"/>
        <end position="390"/>
    </location>
</feature>
<dbReference type="PANTHER" id="PTHR34473">
    <property type="entry name" value="UPF0699 TRANSMEMBRANE PROTEIN YDBS"/>
    <property type="match status" value="1"/>
</dbReference>
<comment type="caution">
    <text evidence="4">The sequence shown here is derived from an EMBL/GenBank/DDBJ whole genome shotgun (WGS) entry which is preliminary data.</text>
</comment>
<feature type="domain" description="YdbS-like PH" evidence="3">
    <location>
        <begin position="437"/>
        <end position="513"/>
    </location>
</feature>
<dbReference type="PANTHER" id="PTHR34473:SF2">
    <property type="entry name" value="UPF0699 TRANSMEMBRANE PROTEIN YDBT"/>
    <property type="match status" value="1"/>
</dbReference>
<keyword evidence="2" id="KW-0812">Transmembrane</keyword>
<evidence type="ECO:0000256" key="2">
    <source>
        <dbReference type="SAM" id="Phobius"/>
    </source>
</evidence>
<gene>
    <name evidence="4" type="ORF">QFZ36_002939</name>
</gene>
<feature type="transmembrane region" description="Helical" evidence="2">
    <location>
        <begin position="286"/>
        <end position="305"/>
    </location>
</feature>
<organism evidence="4 5">
    <name type="scientific">Pseudarthrobacter siccitolerans</name>
    <dbReference type="NCBI Taxonomy" id="861266"/>
    <lineage>
        <taxon>Bacteria</taxon>
        <taxon>Bacillati</taxon>
        <taxon>Actinomycetota</taxon>
        <taxon>Actinomycetes</taxon>
        <taxon>Micrococcales</taxon>
        <taxon>Micrococcaceae</taxon>
        <taxon>Pseudarthrobacter</taxon>
    </lineage>
</organism>
<keyword evidence="2" id="KW-0472">Membrane</keyword>
<protein>
    <submittedName>
        <fullName evidence="4">Membrane protein</fullName>
    </submittedName>
</protein>
<accession>A0ABU0PN59</accession>
<keyword evidence="2" id="KW-1133">Transmembrane helix</keyword>
<dbReference type="Pfam" id="PF03703">
    <property type="entry name" value="bPH_2"/>
    <property type="match status" value="3"/>
</dbReference>
<sequence length="618" mass="65691">MTAEGPLPEPGAPRTDPAPESAAPAGVPGSVPAGVPGTAADGAPGVPARVPGPASVAGTAAGGEPATAADGEWLRVHPASPFVRGWVALAAIGFFFGRDVFERALQGRPLTGDEFAGRAPWLLAAGGIMLIIAVLGFILTWYFTKYQVSGGYVRVNTGFIFRQQRQARLDRVQAIDIVQPLLARIFGLAELKFEVADAGESAVRLAYLTMDEARQLRATILARAAGVAVDPSCPDGPAPEAPEYPVLAVPPSRLIGSLLLSEQSVVVVLGGAASVVLSAVTENRSFYFYLIPAALGLAASYWNLFNKGYNFTAAISPDGIRLRYGLLDTQAQTLPPGRIQALKVAQPPLWRALGWYRIQVNVAGYGGIENAAEGSARTTLLPVGRLEDVMAILALVLPDPGTPDPAVVFGAGLHGLDSDGGFITTPRSARLLAPLGWRRNGFAATDTALLIRSGRWWRELMMVPHQRTQSMALHQGPLARRFGVADLVLHTTVGPVSPRLRQAGVEQAQALFDAQSARARLARKRQTTEQWLAQVAPRERVVESEQVVEPGPMVEPGRATEPGPMVEPGRATEPEPVVELGPVFWPEPVEGPQPVRKHLPVVEPAETPVPTQKGHHHG</sequence>
<evidence type="ECO:0000313" key="5">
    <source>
        <dbReference type="Proteomes" id="UP001236806"/>
    </source>
</evidence>